<feature type="domain" description="G-protein coupled receptors family 1 profile" evidence="7">
    <location>
        <begin position="65"/>
        <end position="334"/>
    </location>
</feature>
<feature type="transmembrane region" description="Helical" evidence="6">
    <location>
        <begin position="817"/>
        <end position="838"/>
    </location>
</feature>
<accession>A0ABD2IMI3</accession>
<dbReference type="Gene3D" id="1.20.1070.10">
    <property type="entry name" value="Rhodopsin 7-helix transmembrane proteins"/>
    <property type="match status" value="1"/>
</dbReference>
<evidence type="ECO:0000313" key="9">
    <source>
        <dbReference type="Proteomes" id="UP001620645"/>
    </source>
</evidence>
<dbReference type="PANTHER" id="PTHR47760:SF1">
    <property type="entry name" value="G-PROTEIN COUPLED RECEPTORS FAMILY 1 PROFILE DOMAIN-CONTAINING PROTEIN"/>
    <property type="match status" value="1"/>
</dbReference>
<sequence>MLSICKQLMETNFDEIGVNDKTINDEYHRILNISMDGVELDNVSRLNRLIYIYIAPIIIGIGIVGDLLTIATLTHPSLKRKDIYIFLTFLAVTDLLAQLSLIPPILWILDYRFCSSPAAIYYAHIAFPLANALMGASVWVVVLLTLYQFRAVCYPLRSSTAQMDRRFVYCLFALSFFANFCIYAPWAFKKIIYQIPPGVLRCPLVICDRNMDTPWFRIYEWVREFLTRLLPFVLIAYFNVNILITYRTNKKDRLSLSSQSFHRKAVVEKSEKEEKRLFTVLFAITVIFFLCTIPAAPVTIFISDRQSQSLPFQIFRSASNLLEITKFALNFYLYCLINPDIRRVCLRVLKCNGWTSLYERVSSGHTLRTIPSMPNSRAENGQSDNAETEQCPQHNGQSSDDHLQQQRQQSLARAIFDLHLNNNQQPVFRLSFSADSEMLLLSVFCLRFRPFYNSFELAEVHSVLSQQNGQFQPRSRIALVIFGAVMIHLSIGTYHTFGNMLPYMASYMRNFTDPSVKIEHLIWVPTFQGCFPLAMVIGGFLSQRVGPRLAAAIGCYTMCLGVLLSSWTIRHSYYGFLFTYGLMFGLGQGIAYVIAVSCVINWAPQMVGLGSGIVAAGFGISSSIFAPIQTRIVNPNNVAANKDGYFNDQHLLSRVPGLFVTLATAYFFMQCIGLLFICDPPDEFVRRFLSPNSTSLIDMAWLSKKRSHWLAANRSPLLSSGWATAKMGLQRMERFGRYQYARLATAAEQEEDSDEEQKRKKSESGSNEQQRHLTNSFPTPPNESDETAEEEDDELDIGKQGPPISLSTRQMLRSSTFYFLFISLFCCSFYGNFFYNLYKTFGETFIEDDFFLAFAFSLGSVANAIARVGWGLLTDRTSFQTSLCMATSLATVLLLTMPMTALSGRYVYLLWLVLMFVCLAATHALFITAIVRCFGSVHKIVNYGCLIFSTTLSGIALAIGSEFFLQSIGYNWAFLGTAAFPFVAFLLTSAIRITPQGHLIVSK</sequence>
<feature type="transmembrane region" description="Helical" evidence="6">
    <location>
        <begin position="882"/>
        <end position="902"/>
    </location>
</feature>
<dbReference type="Pfam" id="PF07690">
    <property type="entry name" value="MFS_1"/>
    <property type="match status" value="1"/>
</dbReference>
<feature type="compositionally biased region" description="Polar residues" evidence="5">
    <location>
        <begin position="372"/>
        <end position="396"/>
    </location>
</feature>
<dbReference type="InterPro" id="IPR053093">
    <property type="entry name" value="GPCR-like"/>
</dbReference>
<dbReference type="PANTHER" id="PTHR47760">
    <property type="entry name" value="G-PROTEIN COUPLED RECEPTOR B0563.6-LIKE PROTEIN-RELATED"/>
    <property type="match status" value="1"/>
</dbReference>
<feature type="transmembrane region" description="Helical" evidence="6">
    <location>
        <begin position="573"/>
        <end position="595"/>
    </location>
</feature>
<keyword evidence="9" id="KW-1185">Reference proteome</keyword>
<feature type="transmembrane region" description="Helical" evidence="6">
    <location>
        <begin position="277"/>
        <end position="302"/>
    </location>
</feature>
<feature type="transmembrane region" description="Helical" evidence="6">
    <location>
        <begin position="50"/>
        <end position="71"/>
    </location>
</feature>
<feature type="transmembrane region" description="Helical" evidence="6">
    <location>
        <begin position="83"/>
        <end position="109"/>
    </location>
</feature>
<feature type="transmembrane region" description="Helical" evidence="6">
    <location>
        <begin position="850"/>
        <end position="870"/>
    </location>
</feature>
<dbReference type="Gene3D" id="1.20.1250.20">
    <property type="entry name" value="MFS general substrate transporter like domains"/>
    <property type="match status" value="2"/>
</dbReference>
<feature type="compositionally biased region" description="Polar residues" evidence="5">
    <location>
        <begin position="765"/>
        <end position="777"/>
    </location>
</feature>
<feature type="transmembrane region" description="Helical" evidence="6">
    <location>
        <begin position="225"/>
        <end position="246"/>
    </location>
</feature>
<dbReference type="EMBL" id="JBICCN010000309">
    <property type="protein sequence ID" value="KAL3079040.1"/>
    <property type="molecule type" value="Genomic_DNA"/>
</dbReference>
<feature type="transmembrane region" description="Helical" evidence="6">
    <location>
        <begin position="167"/>
        <end position="188"/>
    </location>
</feature>
<proteinExistence type="predicted"/>
<evidence type="ECO:0000256" key="3">
    <source>
        <dbReference type="ARBA" id="ARBA00022989"/>
    </source>
</evidence>
<keyword evidence="3 6" id="KW-1133">Transmembrane helix</keyword>
<feature type="compositionally biased region" description="Acidic residues" evidence="5">
    <location>
        <begin position="783"/>
        <end position="795"/>
    </location>
</feature>
<evidence type="ECO:0000256" key="6">
    <source>
        <dbReference type="SAM" id="Phobius"/>
    </source>
</evidence>
<dbReference type="InterPro" id="IPR011701">
    <property type="entry name" value="MFS"/>
</dbReference>
<feature type="transmembrane region" description="Helical" evidence="6">
    <location>
        <begin position="121"/>
        <end position="146"/>
    </location>
</feature>
<keyword evidence="2 6" id="KW-0812">Transmembrane</keyword>
<dbReference type="PROSITE" id="PS50262">
    <property type="entry name" value="G_PROTEIN_RECEP_F1_2"/>
    <property type="match status" value="1"/>
</dbReference>
<evidence type="ECO:0000313" key="8">
    <source>
        <dbReference type="EMBL" id="KAL3079040.1"/>
    </source>
</evidence>
<feature type="transmembrane region" description="Helical" evidence="6">
    <location>
        <begin position="607"/>
        <end position="628"/>
    </location>
</feature>
<reference evidence="8 9" key="1">
    <citation type="submission" date="2024-10" db="EMBL/GenBank/DDBJ databases">
        <authorList>
            <person name="Kim D."/>
        </authorList>
    </citation>
    <scope>NUCLEOTIDE SEQUENCE [LARGE SCALE GENOMIC DNA]</scope>
    <source>
        <strain evidence="8">Taebaek</strain>
    </source>
</reference>
<feature type="transmembrane region" description="Helical" evidence="6">
    <location>
        <begin position="521"/>
        <end position="542"/>
    </location>
</feature>
<feature type="region of interest" description="Disordered" evidence="5">
    <location>
        <begin position="368"/>
        <end position="404"/>
    </location>
</feature>
<dbReference type="SUPFAM" id="SSF103473">
    <property type="entry name" value="MFS general substrate transporter"/>
    <property type="match status" value="1"/>
</dbReference>
<comment type="caution">
    <text evidence="8">The sequence shown here is derived from an EMBL/GenBank/DDBJ whole genome shotgun (WGS) entry which is preliminary data.</text>
</comment>
<feature type="transmembrane region" description="Helical" evidence="6">
    <location>
        <begin position="908"/>
        <end position="928"/>
    </location>
</feature>
<feature type="transmembrane region" description="Helical" evidence="6">
    <location>
        <begin position="314"/>
        <end position="337"/>
    </location>
</feature>
<evidence type="ECO:0000256" key="4">
    <source>
        <dbReference type="ARBA" id="ARBA00023136"/>
    </source>
</evidence>
<evidence type="ECO:0000259" key="7">
    <source>
        <dbReference type="PROSITE" id="PS50262"/>
    </source>
</evidence>
<evidence type="ECO:0000256" key="2">
    <source>
        <dbReference type="ARBA" id="ARBA00022692"/>
    </source>
</evidence>
<gene>
    <name evidence="8" type="ORF">niasHS_014822</name>
</gene>
<dbReference type="PRINTS" id="PR00237">
    <property type="entry name" value="GPCRRHODOPSN"/>
</dbReference>
<feature type="transmembrane region" description="Helical" evidence="6">
    <location>
        <begin position="549"/>
        <end position="567"/>
    </location>
</feature>
<dbReference type="Pfam" id="PF00001">
    <property type="entry name" value="7tm_1"/>
    <property type="match status" value="1"/>
</dbReference>
<feature type="region of interest" description="Disordered" evidence="5">
    <location>
        <begin position="746"/>
        <end position="802"/>
    </location>
</feature>
<dbReference type="Proteomes" id="UP001620645">
    <property type="component" value="Unassembled WGS sequence"/>
</dbReference>
<feature type="transmembrane region" description="Helical" evidence="6">
    <location>
        <begin position="658"/>
        <end position="678"/>
    </location>
</feature>
<comment type="subcellular location">
    <subcellularLocation>
        <location evidence="1">Membrane</location>
    </subcellularLocation>
</comment>
<evidence type="ECO:0000256" key="5">
    <source>
        <dbReference type="SAM" id="MobiDB-lite"/>
    </source>
</evidence>
<protein>
    <recommendedName>
        <fullName evidence="7">G-protein coupled receptors family 1 profile domain-containing protein</fullName>
    </recommendedName>
</protein>
<dbReference type="AlphaFoldDB" id="A0ABD2IMI3"/>
<dbReference type="CDD" id="cd17353">
    <property type="entry name" value="MFS_OFA_like"/>
    <property type="match status" value="1"/>
</dbReference>
<dbReference type="InterPro" id="IPR017452">
    <property type="entry name" value="GPCR_Rhodpsn_7TM"/>
</dbReference>
<feature type="transmembrane region" description="Helical" evidence="6">
    <location>
        <begin position="477"/>
        <end position="501"/>
    </location>
</feature>
<keyword evidence="4 6" id="KW-0472">Membrane</keyword>
<dbReference type="SUPFAM" id="SSF81321">
    <property type="entry name" value="Family A G protein-coupled receptor-like"/>
    <property type="match status" value="1"/>
</dbReference>
<organism evidence="8 9">
    <name type="scientific">Heterodera schachtii</name>
    <name type="common">Sugarbeet cyst nematode worm</name>
    <name type="synonym">Tylenchus schachtii</name>
    <dbReference type="NCBI Taxonomy" id="97005"/>
    <lineage>
        <taxon>Eukaryota</taxon>
        <taxon>Metazoa</taxon>
        <taxon>Ecdysozoa</taxon>
        <taxon>Nematoda</taxon>
        <taxon>Chromadorea</taxon>
        <taxon>Rhabditida</taxon>
        <taxon>Tylenchina</taxon>
        <taxon>Tylenchomorpha</taxon>
        <taxon>Tylenchoidea</taxon>
        <taxon>Heteroderidae</taxon>
        <taxon>Heteroderinae</taxon>
        <taxon>Heterodera</taxon>
    </lineage>
</organism>
<feature type="transmembrane region" description="Helical" evidence="6">
    <location>
        <begin position="972"/>
        <end position="993"/>
    </location>
</feature>
<dbReference type="InterPro" id="IPR000276">
    <property type="entry name" value="GPCR_Rhodpsn"/>
</dbReference>
<name>A0ABD2IMI3_HETSC</name>
<evidence type="ECO:0000256" key="1">
    <source>
        <dbReference type="ARBA" id="ARBA00004370"/>
    </source>
</evidence>
<dbReference type="CDD" id="cd14978">
    <property type="entry name" value="7tmA_FMRFamide_R-like"/>
    <property type="match status" value="1"/>
</dbReference>
<dbReference type="InterPro" id="IPR036259">
    <property type="entry name" value="MFS_trans_sf"/>
</dbReference>
<dbReference type="GO" id="GO:0016020">
    <property type="term" value="C:membrane"/>
    <property type="evidence" value="ECO:0007669"/>
    <property type="project" value="UniProtKB-SubCell"/>
</dbReference>
<feature type="transmembrane region" description="Helical" evidence="6">
    <location>
        <begin position="940"/>
        <end position="960"/>
    </location>
</feature>